<organism evidence="3 4">
    <name type="scientific">Spinacia oleracea</name>
    <name type="common">Spinach</name>
    <dbReference type="NCBI Taxonomy" id="3562"/>
    <lineage>
        <taxon>Eukaryota</taxon>
        <taxon>Viridiplantae</taxon>
        <taxon>Streptophyta</taxon>
        <taxon>Embryophyta</taxon>
        <taxon>Tracheophyta</taxon>
        <taxon>Spermatophyta</taxon>
        <taxon>Magnoliopsida</taxon>
        <taxon>eudicotyledons</taxon>
        <taxon>Gunneridae</taxon>
        <taxon>Pentapetalae</taxon>
        <taxon>Caryophyllales</taxon>
        <taxon>Chenopodiaceae</taxon>
        <taxon>Chenopodioideae</taxon>
        <taxon>Anserineae</taxon>
        <taxon>Spinacia</taxon>
    </lineage>
</organism>
<dbReference type="GeneID" id="130462934"/>
<evidence type="ECO:0000313" key="4">
    <source>
        <dbReference type="RefSeq" id="XP_056687904.1"/>
    </source>
</evidence>
<gene>
    <name evidence="4" type="primary">LOC130462934</name>
</gene>
<feature type="region of interest" description="Disordered" evidence="1">
    <location>
        <begin position="273"/>
        <end position="293"/>
    </location>
</feature>
<keyword evidence="3" id="KW-1185">Reference proteome</keyword>
<reference evidence="3" key="1">
    <citation type="journal article" date="2021" name="Nat. Commun.">
        <title>Genomic analyses provide insights into spinach domestication and the genetic basis of agronomic traits.</title>
        <authorList>
            <person name="Cai X."/>
            <person name="Sun X."/>
            <person name="Xu C."/>
            <person name="Sun H."/>
            <person name="Wang X."/>
            <person name="Ge C."/>
            <person name="Zhang Z."/>
            <person name="Wang Q."/>
            <person name="Fei Z."/>
            <person name="Jiao C."/>
            <person name="Wang Q."/>
        </authorList>
    </citation>
    <scope>NUCLEOTIDE SEQUENCE [LARGE SCALE GENOMIC DNA]</scope>
    <source>
        <strain evidence="3">cv. Varoflay</strain>
    </source>
</reference>
<protein>
    <recommendedName>
        <fullName evidence="2">DUF4283 domain-containing protein</fullName>
    </recommendedName>
</protein>
<dbReference type="Pfam" id="PF14111">
    <property type="entry name" value="DUF4283"/>
    <property type="match status" value="1"/>
</dbReference>
<reference evidence="4" key="2">
    <citation type="submission" date="2025-08" db="UniProtKB">
        <authorList>
            <consortium name="RefSeq"/>
        </authorList>
    </citation>
    <scope>IDENTIFICATION</scope>
    <source>
        <tissue evidence="4">Leaf</tissue>
    </source>
</reference>
<name>A0ABM3QX14_SPIOL</name>
<evidence type="ECO:0000313" key="3">
    <source>
        <dbReference type="Proteomes" id="UP000813463"/>
    </source>
</evidence>
<dbReference type="PANTHER" id="PTHR33233">
    <property type="entry name" value="ENDONUCLEASE/EXONUCLEASE/PHOSPHATASE"/>
    <property type="match status" value="1"/>
</dbReference>
<proteinExistence type="predicted"/>
<sequence>MKSGNGRNAKDQVIPIPLLQTDCDDDDDCISNNIVSIELDDIQEKVDYWNSAIVCAVLGANPPLSVIEGFFRRIWKNLGVDKVVEIEHGVFIVRFLTMENRDKVLADIKPTFDKKPVLCKPWHKDIVHFKDEVKVVPIWIQLKNLELKFWRLRSLSKIVGTIGKFIQANQATIHRDKLQYARVQIEVAITQNLPEKVQFHDEHGGLKYINIGYEWKPIVCEHCKLLGHLVVDCRKQKGKKKKEMTTPVMVNNSFQVLDTQCASEETGERLIVSGSLRNGSSSDGGGIPPDIDG</sequence>
<evidence type="ECO:0000259" key="2">
    <source>
        <dbReference type="Pfam" id="PF14111"/>
    </source>
</evidence>
<dbReference type="PANTHER" id="PTHR33233:SF14">
    <property type="entry name" value="ENDONUCLEASE_EXONUCLEASE_PHOSPHATASE"/>
    <property type="match status" value="1"/>
</dbReference>
<feature type="domain" description="DUF4283" evidence="2">
    <location>
        <begin position="49"/>
        <end position="126"/>
    </location>
</feature>
<dbReference type="SUPFAM" id="SSF57756">
    <property type="entry name" value="Retrovirus zinc finger-like domains"/>
    <property type="match status" value="1"/>
</dbReference>
<dbReference type="RefSeq" id="XP_056687904.1">
    <property type="nucleotide sequence ID" value="XM_056831926.1"/>
</dbReference>
<accession>A0ABM3QX14</accession>
<evidence type="ECO:0000256" key="1">
    <source>
        <dbReference type="SAM" id="MobiDB-lite"/>
    </source>
</evidence>
<dbReference type="Proteomes" id="UP000813463">
    <property type="component" value="Chromosome 6"/>
</dbReference>
<dbReference type="InterPro" id="IPR025558">
    <property type="entry name" value="DUF4283"/>
</dbReference>
<dbReference type="InterPro" id="IPR036875">
    <property type="entry name" value="Znf_CCHC_sf"/>
</dbReference>